<accession>A0A0J8UEA0</accession>
<dbReference type="EMBL" id="LFOD01000003">
    <property type="protein sequence ID" value="KMV19641.1"/>
    <property type="molecule type" value="Genomic_DNA"/>
</dbReference>
<dbReference type="RefSeq" id="WP_048895584.1">
    <property type="nucleotide sequence ID" value="NZ_LFOD01000003.1"/>
</dbReference>
<dbReference type="Proteomes" id="UP000037594">
    <property type="component" value="Unassembled WGS sequence"/>
</dbReference>
<name>A0A0J8UEA0_9MYCO</name>
<evidence type="ECO:0008006" key="3">
    <source>
        <dbReference type="Google" id="ProtNLM"/>
    </source>
</evidence>
<dbReference type="OrthoDB" id="950695at2"/>
<evidence type="ECO:0000313" key="1">
    <source>
        <dbReference type="EMBL" id="KMV19641.1"/>
    </source>
</evidence>
<proteinExistence type="predicted"/>
<dbReference type="AlphaFoldDB" id="A0A0J8UEA0"/>
<sequence>MDSKVETITPERAAELLEANTTNRPLSTGTVQTFADAMRRGEWRVTHQGIAVGSDGVLVDGQHRLAAVIEAGVPVDLTVFTDVDPTTFGVLDIGKRRNAADALAIEGEKNTTQLAAMLRIVWLYDNLSDGAWSGGRSRVTNTQVLEVLEKNPKVRDYVHPGEHLSAAIGMNKSAGGAASYLVARANSARKITPWLDGLIEGAGLAKNDARLKLRNHMSSLARRQVGEARRRYDPREQVSLYLTAFAAWGKGEPLTRLTYRPSDPVPKALKLGPTAPTQ</sequence>
<organism evidence="1 2">
    <name type="scientific">Mycolicibacterium conceptionense</name>
    <dbReference type="NCBI Taxonomy" id="451644"/>
    <lineage>
        <taxon>Bacteria</taxon>
        <taxon>Bacillati</taxon>
        <taxon>Actinomycetota</taxon>
        <taxon>Actinomycetes</taxon>
        <taxon>Mycobacteriales</taxon>
        <taxon>Mycobacteriaceae</taxon>
        <taxon>Mycolicibacterium</taxon>
    </lineage>
</organism>
<reference evidence="1 2" key="1">
    <citation type="submission" date="2015-06" db="EMBL/GenBank/DDBJ databases">
        <title>Genome sequence of Mycobacterium conceptionense strain MLE.</title>
        <authorList>
            <person name="Greninger A.L."/>
            <person name="Cunningham G."/>
            <person name="Chiu C.Y."/>
            <person name="Miller S."/>
        </authorList>
    </citation>
    <scope>NUCLEOTIDE SEQUENCE [LARGE SCALE GENOMIC DNA]</scope>
    <source>
        <strain evidence="1 2">MLE</strain>
    </source>
</reference>
<protein>
    <recommendedName>
        <fullName evidence="3">ParB/Sulfiredoxin domain-containing protein</fullName>
    </recommendedName>
</protein>
<evidence type="ECO:0000313" key="2">
    <source>
        <dbReference type="Proteomes" id="UP000037594"/>
    </source>
</evidence>
<comment type="caution">
    <text evidence="1">The sequence shown here is derived from an EMBL/GenBank/DDBJ whole genome shotgun (WGS) entry which is preliminary data.</text>
</comment>
<dbReference type="PATRIC" id="fig|451644.5.peg.1279"/>
<gene>
    <name evidence="1" type="ORF">ACT17_06275</name>
</gene>